<evidence type="ECO:0000313" key="12">
    <source>
        <dbReference type="Proteomes" id="UP000249354"/>
    </source>
</evidence>
<evidence type="ECO:0000256" key="4">
    <source>
        <dbReference type="ARBA" id="ARBA00023136"/>
    </source>
</evidence>
<evidence type="ECO:0000259" key="8">
    <source>
        <dbReference type="Pfam" id="PF01103"/>
    </source>
</evidence>
<protein>
    <recommendedName>
        <fullName evidence="13">POTRA domain-containing protein</fullName>
    </recommendedName>
</protein>
<feature type="domain" description="POTRA" evidence="9">
    <location>
        <begin position="360"/>
        <end position="422"/>
    </location>
</feature>
<dbReference type="PANTHER" id="PTHR12815:SF47">
    <property type="entry name" value="TRANSLOCATION AND ASSEMBLY MODULE SUBUNIT TAMA"/>
    <property type="match status" value="1"/>
</dbReference>
<evidence type="ECO:0000256" key="7">
    <source>
        <dbReference type="SAM" id="SignalP"/>
    </source>
</evidence>
<dbReference type="Pfam" id="PF08479">
    <property type="entry name" value="POTRA_2"/>
    <property type="match status" value="1"/>
</dbReference>
<dbReference type="InterPro" id="IPR013686">
    <property type="entry name" value="Polypept-transport_assoc_ShlB"/>
</dbReference>
<evidence type="ECO:0000256" key="3">
    <source>
        <dbReference type="ARBA" id="ARBA00022729"/>
    </source>
</evidence>
<evidence type="ECO:0008006" key="13">
    <source>
        <dbReference type="Google" id="ProtNLM"/>
    </source>
</evidence>
<sequence length="786" mass="83971">MRVSPALLACCSLVATATPLLWSIAGLPGQAAESAETVARSSNASLSEASLDQLLDSVAQPAAPQLLAQANPAPLDPGNPVLPEPPAEPDPTPDIEIPVGSPADSGVDVLNEDGLDAQPGSIDIQIDDELLDEGDIDIEVNPEGADADAPPVPSAPTNAPPRPNATPGAESDAADAEDETRVLVSEVAVVSTGAELPPNLVDEVYRAVSTVPGRTTTRTQLQEDINSVFRTGYFANVRANPEDTALGVKVTFFVEPNPVLTNVDVRNTKVLPEEVVTDIFSDQYGEILNLRDFQNSVLDLNDWYQENGYVLAQVTAAPQIGADGTVTLIVAEGEIESIDVRYIDTEGETTNEDGEPIRGKTQSYIVTREFETEPGDVFQESAIQQDIANVFGLGIFDDIRLSLDPGDEDPRKVKLVVNIAERQTGSIGASLGFNLRGDLFGQLSYNQDNFRGRNQKLRAEGRVSLDGDVLFDLGFTDPWIKGDPYRTSYTASLFNRRATSLIFDDGPNGDEDRVRLPRDSNVSLPSGPDNNGDIPRLNRLGTGISFSRPLDDGLSLSLGVQYERVAVLDSDGDVTPRDRLGNLLTASDSGRDDLLAVQFSGVLDRRNNPITPTSGNLIRLGTEQTIPVGNGSILYNKLRASYSQYVPINLFNSDKGNETIAFNLQGGTILGDLPPYEAFPLGGGNSVRGYEEGAVGAGRSFVLGTAEYRFPLFSEFLSGALFMDYGSDLGTGDNVPGNPAGVRGKPGSGFGYGAGVRVRTPLGALRLDYGLSEEGSRFHFGFGERF</sequence>
<feature type="domain" description="Bacterial surface antigen (D15)" evidence="8">
    <location>
        <begin position="449"/>
        <end position="786"/>
    </location>
</feature>
<dbReference type="InterPro" id="IPR000184">
    <property type="entry name" value="Bac_surfAg_D15"/>
</dbReference>
<gene>
    <name evidence="11" type="ORF">DCF25_17800</name>
</gene>
<reference evidence="12" key="1">
    <citation type="submission" date="2018-04" db="EMBL/GenBank/DDBJ databases">
        <authorList>
            <person name="Cornet L."/>
        </authorList>
    </citation>
    <scope>NUCLEOTIDE SEQUENCE [LARGE SCALE GENOMIC DNA]</scope>
</reference>
<feature type="region of interest" description="Disordered" evidence="6">
    <location>
        <begin position="69"/>
        <end position="105"/>
    </location>
</feature>
<comment type="subcellular location">
    <subcellularLocation>
        <location evidence="1">Membrane</location>
    </subcellularLocation>
</comment>
<evidence type="ECO:0000256" key="6">
    <source>
        <dbReference type="SAM" id="MobiDB-lite"/>
    </source>
</evidence>
<name>A0A2W4TTU1_9CYAN</name>
<feature type="domain" description="Polypeptide-transport-associated ShlB-type" evidence="10">
    <location>
        <begin position="260"/>
        <end position="333"/>
    </location>
</feature>
<feature type="signal peptide" evidence="7">
    <location>
        <begin position="1"/>
        <end position="17"/>
    </location>
</feature>
<keyword evidence="5" id="KW-0998">Cell outer membrane</keyword>
<dbReference type="EMBL" id="QBMC01000152">
    <property type="protein sequence ID" value="PZO12332.1"/>
    <property type="molecule type" value="Genomic_DNA"/>
</dbReference>
<dbReference type="Pfam" id="PF01103">
    <property type="entry name" value="Omp85"/>
    <property type="match status" value="1"/>
</dbReference>
<dbReference type="InterPro" id="IPR010827">
    <property type="entry name" value="BamA/TamA_POTRA"/>
</dbReference>
<feature type="region of interest" description="Disordered" evidence="6">
    <location>
        <begin position="140"/>
        <end position="180"/>
    </location>
</feature>
<comment type="caution">
    <text evidence="11">The sequence shown here is derived from an EMBL/GenBank/DDBJ whole genome shotgun (WGS) entry which is preliminary data.</text>
</comment>
<evidence type="ECO:0000259" key="9">
    <source>
        <dbReference type="Pfam" id="PF07244"/>
    </source>
</evidence>
<dbReference type="AlphaFoldDB" id="A0A2W4TTU1"/>
<feature type="compositionally biased region" description="Pro residues" evidence="6">
    <location>
        <begin position="150"/>
        <end position="164"/>
    </location>
</feature>
<dbReference type="Gene3D" id="2.40.160.50">
    <property type="entry name" value="membrane protein fhac: a member of the omp85/tpsb transporter family"/>
    <property type="match status" value="1"/>
</dbReference>
<reference evidence="11 12" key="2">
    <citation type="submission" date="2018-06" db="EMBL/GenBank/DDBJ databases">
        <title>Metagenomic assembly of (sub)arctic Cyanobacteria and their associated microbiome from non-axenic cultures.</title>
        <authorList>
            <person name="Baurain D."/>
        </authorList>
    </citation>
    <scope>NUCLEOTIDE SEQUENCE [LARGE SCALE GENOMIC DNA]</scope>
    <source>
        <strain evidence="11">ULC129bin1</strain>
    </source>
</reference>
<keyword evidence="2" id="KW-0812">Transmembrane</keyword>
<dbReference type="GO" id="GO:0019867">
    <property type="term" value="C:outer membrane"/>
    <property type="evidence" value="ECO:0007669"/>
    <property type="project" value="InterPro"/>
</dbReference>
<feature type="chain" id="PRO_5015930323" description="POTRA domain-containing protein" evidence="7">
    <location>
        <begin position="18"/>
        <end position="786"/>
    </location>
</feature>
<evidence type="ECO:0000259" key="10">
    <source>
        <dbReference type="Pfam" id="PF08479"/>
    </source>
</evidence>
<accession>A0A2W4TTU1</accession>
<proteinExistence type="predicted"/>
<evidence type="ECO:0000256" key="5">
    <source>
        <dbReference type="ARBA" id="ARBA00023237"/>
    </source>
</evidence>
<keyword evidence="3 7" id="KW-0732">Signal</keyword>
<keyword evidence="4" id="KW-0472">Membrane</keyword>
<dbReference type="Gene3D" id="3.10.20.310">
    <property type="entry name" value="membrane protein fhac"/>
    <property type="match status" value="3"/>
</dbReference>
<dbReference type="InterPro" id="IPR039910">
    <property type="entry name" value="D15-like"/>
</dbReference>
<organism evidence="11 12">
    <name type="scientific">Leptolyngbya foveolarum</name>
    <dbReference type="NCBI Taxonomy" id="47253"/>
    <lineage>
        <taxon>Bacteria</taxon>
        <taxon>Bacillati</taxon>
        <taxon>Cyanobacteriota</taxon>
        <taxon>Cyanophyceae</taxon>
        <taxon>Leptolyngbyales</taxon>
        <taxon>Leptolyngbyaceae</taxon>
        <taxon>Leptolyngbya group</taxon>
        <taxon>Leptolyngbya</taxon>
    </lineage>
</organism>
<evidence type="ECO:0000313" key="11">
    <source>
        <dbReference type="EMBL" id="PZO12332.1"/>
    </source>
</evidence>
<dbReference type="Proteomes" id="UP000249354">
    <property type="component" value="Unassembled WGS sequence"/>
</dbReference>
<feature type="compositionally biased region" description="Pro residues" evidence="6">
    <location>
        <begin position="74"/>
        <end position="92"/>
    </location>
</feature>
<evidence type="ECO:0000256" key="1">
    <source>
        <dbReference type="ARBA" id="ARBA00004370"/>
    </source>
</evidence>
<evidence type="ECO:0000256" key="2">
    <source>
        <dbReference type="ARBA" id="ARBA00022692"/>
    </source>
</evidence>
<dbReference type="Pfam" id="PF07244">
    <property type="entry name" value="POTRA"/>
    <property type="match status" value="2"/>
</dbReference>
<dbReference type="PANTHER" id="PTHR12815">
    <property type="entry name" value="SORTING AND ASSEMBLY MACHINERY SAMM50 PROTEIN FAMILY MEMBER"/>
    <property type="match status" value="1"/>
</dbReference>
<feature type="domain" description="POTRA" evidence="9">
    <location>
        <begin position="202"/>
        <end position="256"/>
    </location>
</feature>